<protein>
    <submittedName>
        <fullName evidence="1">Uncharacterized protein</fullName>
    </submittedName>
</protein>
<comment type="caution">
    <text evidence="1">The sequence shown here is derived from an EMBL/GenBank/DDBJ whole genome shotgun (WGS) entry which is preliminary data.</text>
</comment>
<proteinExistence type="predicted"/>
<organism evidence="1">
    <name type="scientific">marine sediment metagenome</name>
    <dbReference type="NCBI Taxonomy" id="412755"/>
    <lineage>
        <taxon>unclassified sequences</taxon>
        <taxon>metagenomes</taxon>
        <taxon>ecological metagenomes</taxon>
    </lineage>
</organism>
<name>X1RR68_9ZZZZ</name>
<evidence type="ECO:0000313" key="1">
    <source>
        <dbReference type="EMBL" id="GAI57994.1"/>
    </source>
</evidence>
<feature type="non-terminal residue" evidence="1">
    <location>
        <position position="1"/>
    </location>
</feature>
<reference evidence="1" key="1">
    <citation type="journal article" date="2014" name="Front. Microbiol.">
        <title>High frequency of phylogenetically diverse reductive dehalogenase-homologous genes in deep subseafloor sedimentary metagenomes.</title>
        <authorList>
            <person name="Kawai M."/>
            <person name="Futagami T."/>
            <person name="Toyoda A."/>
            <person name="Takaki Y."/>
            <person name="Nishi S."/>
            <person name="Hori S."/>
            <person name="Arai W."/>
            <person name="Tsubouchi T."/>
            <person name="Morono Y."/>
            <person name="Uchiyama I."/>
            <person name="Ito T."/>
            <person name="Fujiyama A."/>
            <person name="Inagaki F."/>
            <person name="Takami H."/>
        </authorList>
    </citation>
    <scope>NUCLEOTIDE SEQUENCE</scope>
    <source>
        <strain evidence="1">Expedition CK06-06</strain>
    </source>
</reference>
<sequence>RCVFSVAPEQVAHDGWDWERVNTSLFRRGYRRSGDHGVDGGVAIFHPFRLKPQVKRHLRKSGIHNGVGMWNVVRDWVGAGDDRLKRPELLEDSKSDVRAEKFGEIDAYRLELLARKKGGKPWIAIRATAFIPVPTTDCGSACPEAVGRASGGIRMKDKTDTNL</sequence>
<dbReference type="EMBL" id="BARV01035582">
    <property type="protein sequence ID" value="GAI57994.1"/>
    <property type="molecule type" value="Genomic_DNA"/>
</dbReference>
<gene>
    <name evidence="1" type="ORF">S06H3_55494</name>
</gene>
<dbReference type="AlphaFoldDB" id="X1RR68"/>
<accession>X1RR68</accession>